<organism evidence="1 2">
    <name type="scientific">Papaver somniferum</name>
    <name type="common">Opium poppy</name>
    <dbReference type="NCBI Taxonomy" id="3469"/>
    <lineage>
        <taxon>Eukaryota</taxon>
        <taxon>Viridiplantae</taxon>
        <taxon>Streptophyta</taxon>
        <taxon>Embryophyta</taxon>
        <taxon>Tracheophyta</taxon>
        <taxon>Spermatophyta</taxon>
        <taxon>Magnoliopsida</taxon>
        <taxon>Ranunculales</taxon>
        <taxon>Papaveraceae</taxon>
        <taxon>Papaveroideae</taxon>
        <taxon>Papaver</taxon>
    </lineage>
</organism>
<dbReference type="Gramene" id="RZC49147">
    <property type="protein sequence ID" value="RZC49147"/>
    <property type="gene ID" value="C5167_017572"/>
</dbReference>
<dbReference type="AlphaFoldDB" id="A0A4Y7IKB4"/>
<evidence type="ECO:0000313" key="2">
    <source>
        <dbReference type="Proteomes" id="UP000316621"/>
    </source>
</evidence>
<dbReference type="PANTHER" id="PTHR47993:SF372">
    <property type="entry name" value="F-BOX PROTEIN CPR30-LIKE"/>
    <property type="match status" value="1"/>
</dbReference>
<sequence>MEQTKLQTATMDEEKQKEEITSSLLILPYDIIVDDILPRLPVKSILRFSTKQFKILELDSEEFKYGPADNQDFTKKKKPVVTYGLGHNCDTNDYKIVKATAVDGSDSWKPLPNIVPYEIVPYSTHAFVNGALHWLATPCPNSTVRQSMLIVSFDIGGENFREIPLGPLTDELNCSSSSVFVWIMKDHKVSDSWTKLFIAQLPVVATKELCSMTFQWELKNGKVLFKARSNYDSDTYFVVYDPSVHQKPAGVSEVYRISGRQYSIETYVESLVSISGGTYAGEPTDLQKQAVREYLQHKKRTVLSKYLKQMEISNQAEKAA</sequence>
<keyword evidence="2" id="KW-1185">Reference proteome</keyword>
<dbReference type="Proteomes" id="UP000316621">
    <property type="component" value="Chromosome 2"/>
</dbReference>
<reference evidence="1 2" key="1">
    <citation type="journal article" date="2018" name="Science">
        <title>The opium poppy genome and morphinan production.</title>
        <authorList>
            <person name="Guo L."/>
            <person name="Winzer T."/>
            <person name="Yang X."/>
            <person name="Li Y."/>
            <person name="Ning Z."/>
            <person name="He Z."/>
            <person name="Teodor R."/>
            <person name="Lu Y."/>
            <person name="Bowser T.A."/>
            <person name="Graham I.A."/>
            <person name="Ye K."/>
        </authorList>
    </citation>
    <scope>NUCLEOTIDE SEQUENCE [LARGE SCALE GENOMIC DNA]</scope>
    <source>
        <strain evidence="2">cv. HN1</strain>
        <tissue evidence="1">Leaves</tissue>
    </source>
</reference>
<dbReference type="EMBL" id="CM010716">
    <property type="protein sequence ID" value="RZC49147.1"/>
    <property type="molecule type" value="Genomic_DNA"/>
</dbReference>
<evidence type="ECO:0008006" key="3">
    <source>
        <dbReference type="Google" id="ProtNLM"/>
    </source>
</evidence>
<evidence type="ECO:0000313" key="1">
    <source>
        <dbReference type="EMBL" id="RZC49147.1"/>
    </source>
</evidence>
<dbReference type="InterPro" id="IPR050233">
    <property type="entry name" value="A_thaliana_F-box"/>
</dbReference>
<protein>
    <recommendedName>
        <fullName evidence="3">F-box associated domain-containing protein</fullName>
    </recommendedName>
</protein>
<accession>A0A4Y7IKB4</accession>
<dbReference type="PANTHER" id="PTHR47993">
    <property type="entry name" value="OS09G0372900 PROTEIN-RELATED"/>
    <property type="match status" value="1"/>
</dbReference>
<proteinExistence type="predicted"/>
<dbReference type="STRING" id="3469.A0A4Y7IKB4"/>
<gene>
    <name evidence="1" type="ORF">C5167_017572</name>
</gene>
<name>A0A4Y7IKB4_PAPSO</name>